<proteinExistence type="inferred from homology"/>
<evidence type="ECO:0000313" key="6">
    <source>
        <dbReference type="EMBL" id="BBO22716.1"/>
    </source>
</evidence>
<dbReference type="InterPro" id="IPR015422">
    <property type="entry name" value="PyrdxlP-dep_Trfase_small"/>
</dbReference>
<dbReference type="Proteomes" id="UP000662873">
    <property type="component" value="Chromosome"/>
</dbReference>
<evidence type="ECO:0000313" key="7">
    <source>
        <dbReference type="Proteomes" id="UP000662873"/>
    </source>
</evidence>
<reference evidence="6" key="1">
    <citation type="journal article" name="DNA Res.">
        <title>The physiological potential of anammox bacteria as revealed by their core genome structure.</title>
        <authorList>
            <person name="Okubo T."/>
            <person name="Toyoda A."/>
            <person name="Fukuhara K."/>
            <person name="Uchiyama I."/>
            <person name="Harigaya Y."/>
            <person name="Kuroiwa M."/>
            <person name="Suzuki T."/>
            <person name="Murakami Y."/>
            <person name="Suwa Y."/>
            <person name="Takami H."/>
        </authorList>
    </citation>
    <scope>NUCLEOTIDE SEQUENCE</scope>
    <source>
        <strain evidence="6">317325-2</strain>
    </source>
</reference>
<dbReference type="FunFam" id="3.40.640.10:FF:000009">
    <property type="entry name" value="Cystathionine gamma-synthase homolog"/>
    <property type="match status" value="1"/>
</dbReference>
<organism evidence="6 7">
    <name type="scientific">Candidatus Nitrosymbiomonas proteolyticus</name>
    <dbReference type="NCBI Taxonomy" id="2608984"/>
    <lineage>
        <taxon>Bacteria</taxon>
        <taxon>Bacillati</taxon>
        <taxon>Armatimonadota</taxon>
        <taxon>Armatimonadota incertae sedis</taxon>
        <taxon>Candidatus Nitrosymbiomonas</taxon>
    </lineage>
</organism>
<comment type="cofactor">
    <cofactor evidence="1 5">
        <name>pyridoxal 5'-phosphate</name>
        <dbReference type="ChEBI" id="CHEBI:597326"/>
    </cofactor>
</comment>
<accession>A0A809S2L3</accession>
<dbReference type="InterPro" id="IPR015421">
    <property type="entry name" value="PyrdxlP-dep_Trfase_major"/>
</dbReference>
<dbReference type="Gene3D" id="3.40.640.10">
    <property type="entry name" value="Type I PLP-dependent aspartate aminotransferase-like (Major domain)"/>
    <property type="match status" value="1"/>
</dbReference>
<dbReference type="GO" id="GO:0005737">
    <property type="term" value="C:cytoplasm"/>
    <property type="evidence" value="ECO:0007669"/>
    <property type="project" value="TreeGrafter"/>
</dbReference>
<dbReference type="PANTHER" id="PTHR11808:SF75">
    <property type="entry name" value="CYSTATHIONINE GAMMA-SYNTHASE"/>
    <property type="match status" value="1"/>
</dbReference>
<evidence type="ECO:0000256" key="2">
    <source>
        <dbReference type="ARBA" id="ARBA00009077"/>
    </source>
</evidence>
<dbReference type="PROSITE" id="PS00868">
    <property type="entry name" value="CYS_MET_METAB_PP"/>
    <property type="match status" value="1"/>
</dbReference>
<gene>
    <name evidence="6" type="ORF">NPRO_03110</name>
</gene>
<dbReference type="AlphaFoldDB" id="A0A809S2L3"/>
<dbReference type="GO" id="GO:0030170">
    <property type="term" value="F:pyridoxal phosphate binding"/>
    <property type="evidence" value="ECO:0007669"/>
    <property type="project" value="InterPro"/>
</dbReference>
<dbReference type="GO" id="GO:0019346">
    <property type="term" value="P:transsulfuration"/>
    <property type="evidence" value="ECO:0007669"/>
    <property type="project" value="InterPro"/>
</dbReference>
<dbReference type="PANTHER" id="PTHR11808">
    <property type="entry name" value="TRANS-SULFURATION ENZYME FAMILY MEMBER"/>
    <property type="match status" value="1"/>
</dbReference>
<dbReference type="EMBL" id="AP021858">
    <property type="protein sequence ID" value="BBO22716.1"/>
    <property type="molecule type" value="Genomic_DNA"/>
</dbReference>
<evidence type="ECO:0000256" key="4">
    <source>
        <dbReference type="PIRSR" id="PIRSR001434-2"/>
    </source>
</evidence>
<dbReference type="GO" id="GO:0003962">
    <property type="term" value="F:cystathionine gamma-synthase activity"/>
    <property type="evidence" value="ECO:0007669"/>
    <property type="project" value="TreeGrafter"/>
</dbReference>
<dbReference type="GO" id="GO:0004123">
    <property type="term" value="F:cystathionine gamma-lyase activity"/>
    <property type="evidence" value="ECO:0007669"/>
    <property type="project" value="TreeGrafter"/>
</dbReference>
<protein>
    <submittedName>
        <fullName evidence="6">Cystathionine gamma-synthase</fullName>
    </submittedName>
</protein>
<dbReference type="CDD" id="cd00614">
    <property type="entry name" value="CGS_like"/>
    <property type="match status" value="1"/>
</dbReference>
<dbReference type="InterPro" id="IPR000277">
    <property type="entry name" value="Cys/Met-Metab_PyrdxlP-dep_enz"/>
</dbReference>
<evidence type="ECO:0000256" key="5">
    <source>
        <dbReference type="RuleBase" id="RU362118"/>
    </source>
</evidence>
<sequence length="381" mass="41148">MRFETKAIRVGQDPDPASGAVIPPIVQSATFAWESLDSPPKFDYTRVHNPVRDALEQVVASLEGGSRAVCVSSGMAAISSVLGQLNAGDHLLMANDIYGGTHRLVHKLLPQYGVRCTEFDASDPSDIAQKAESSTRMLIFETPTNPTLRVMDIAEIASECRRLGFTSVIDNTFASPYLQNPLALGCDVVVHSTTKYLGGHSDIIGGAVVTNNNELADRAFEWAKTVGTSPSPFDCWLTLRGVKTLAVRMDRHCRNAQAVAEALERHPRVSRVHYPGLSSHPSHEVAKRQMRGFGGMVSFEVNGTADEAKRVAESTRLFLLAESLGGVESLIGYPPAMSHAAMTEDQRIASGIPPTLIRLSIGIENVEDLIEDLAQALESTA</sequence>
<dbReference type="SUPFAM" id="SSF53383">
    <property type="entry name" value="PLP-dependent transferases"/>
    <property type="match status" value="1"/>
</dbReference>
<feature type="modified residue" description="N6-(pyridoxal phosphate)lysine" evidence="4">
    <location>
        <position position="195"/>
    </location>
</feature>
<name>A0A809S2L3_9BACT</name>
<comment type="similarity">
    <text evidence="2 5">Belongs to the trans-sulfuration enzymes family.</text>
</comment>
<dbReference type="KEGG" id="npy:NPRO_03110"/>
<dbReference type="Pfam" id="PF01053">
    <property type="entry name" value="Cys_Met_Meta_PP"/>
    <property type="match status" value="1"/>
</dbReference>
<dbReference type="GO" id="GO:0019343">
    <property type="term" value="P:cysteine biosynthetic process via cystathionine"/>
    <property type="evidence" value="ECO:0007669"/>
    <property type="project" value="TreeGrafter"/>
</dbReference>
<dbReference type="PIRSF" id="PIRSF001434">
    <property type="entry name" value="CGS"/>
    <property type="match status" value="1"/>
</dbReference>
<evidence type="ECO:0000256" key="1">
    <source>
        <dbReference type="ARBA" id="ARBA00001933"/>
    </source>
</evidence>
<keyword evidence="3 4" id="KW-0663">Pyridoxal phosphate</keyword>
<dbReference type="Gene3D" id="3.90.1150.10">
    <property type="entry name" value="Aspartate Aminotransferase, domain 1"/>
    <property type="match status" value="1"/>
</dbReference>
<evidence type="ECO:0000256" key="3">
    <source>
        <dbReference type="ARBA" id="ARBA00022898"/>
    </source>
</evidence>
<dbReference type="InterPro" id="IPR054542">
    <property type="entry name" value="Cys_met_metab_PP"/>
</dbReference>
<dbReference type="InterPro" id="IPR015424">
    <property type="entry name" value="PyrdxlP-dep_Trfase"/>
</dbReference>
<dbReference type="FunFam" id="3.90.1150.10:FF:000008">
    <property type="entry name" value="Cystathionine gamma-synthase"/>
    <property type="match status" value="1"/>
</dbReference>